<gene>
    <name evidence="9" type="ORF">KI387_012871</name>
</gene>
<dbReference type="InterPro" id="IPR044799">
    <property type="entry name" value="SOG1-like"/>
</dbReference>
<dbReference type="OMA" id="GLNRHFF"/>
<reference evidence="9 10" key="1">
    <citation type="journal article" date="2021" name="Nat. Plants">
        <title>The Taxus genome provides insights into paclitaxel biosynthesis.</title>
        <authorList>
            <person name="Xiong X."/>
            <person name="Gou J."/>
            <person name="Liao Q."/>
            <person name="Li Y."/>
            <person name="Zhou Q."/>
            <person name="Bi G."/>
            <person name="Li C."/>
            <person name="Du R."/>
            <person name="Wang X."/>
            <person name="Sun T."/>
            <person name="Guo L."/>
            <person name="Liang H."/>
            <person name="Lu P."/>
            <person name="Wu Y."/>
            <person name="Zhang Z."/>
            <person name="Ro D.K."/>
            <person name="Shang Y."/>
            <person name="Huang S."/>
            <person name="Yan J."/>
        </authorList>
    </citation>
    <scope>NUCLEOTIDE SEQUENCE [LARGE SCALE GENOMIC DNA]</scope>
    <source>
        <strain evidence="9">Ta-2019</strain>
    </source>
</reference>
<feature type="compositionally biased region" description="Polar residues" evidence="7">
    <location>
        <begin position="15"/>
        <end position="24"/>
    </location>
</feature>
<evidence type="ECO:0000256" key="4">
    <source>
        <dbReference type="ARBA" id="ARBA00023159"/>
    </source>
</evidence>
<evidence type="ECO:0000256" key="3">
    <source>
        <dbReference type="ARBA" id="ARBA00023125"/>
    </source>
</evidence>
<keyword evidence="5" id="KW-0804">Transcription</keyword>
<evidence type="ECO:0000256" key="6">
    <source>
        <dbReference type="ARBA" id="ARBA00023242"/>
    </source>
</evidence>
<feature type="compositionally biased region" description="Polar residues" evidence="7">
    <location>
        <begin position="323"/>
        <end position="332"/>
    </location>
</feature>
<comment type="caution">
    <text evidence="9">The sequence shown here is derived from an EMBL/GenBank/DDBJ whole genome shotgun (WGS) entry which is preliminary data.</text>
</comment>
<evidence type="ECO:0000259" key="8">
    <source>
        <dbReference type="PROSITE" id="PS51005"/>
    </source>
</evidence>
<dbReference type="AlphaFoldDB" id="A0AA38CM11"/>
<feature type="domain" description="NAC" evidence="8">
    <location>
        <begin position="76"/>
        <end position="237"/>
    </location>
</feature>
<keyword evidence="3" id="KW-0238">DNA-binding</keyword>
<feature type="compositionally biased region" description="Basic and acidic residues" evidence="7">
    <location>
        <begin position="335"/>
        <end position="352"/>
    </location>
</feature>
<accession>A0AA38CM11</accession>
<keyword evidence="4" id="KW-0010">Activator</keyword>
<keyword evidence="6" id="KW-0539">Nucleus</keyword>
<feature type="compositionally biased region" description="Polar residues" evidence="7">
    <location>
        <begin position="361"/>
        <end position="376"/>
    </location>
</feature>
<name>A0AA38CM11_TAXCH</name>
<evidence type="ECO:0000313" key="9">
    <source>
        <dbReference type="EMBL" id="KAH9301288.1"/>
    </source>
</evidence>
<proteinExistence type="predicted"/>
<sequence>MANPMTWSPVKERNTTASGSSSLNDHANLEEHQIGGTNPCPQCGHKLQHKEGIQDWQGLPAGVKRSETGIQDWQGLPAGVKFDPTDQELLEHLETKAGIGGSKPHPLIDEFIPTLEGEDGICYTHPEKLPGVTRDGLNRHFFHRPSKAYTTGTRKRRKIQAECDLQGGETRWHKTGKTRPVMVNGKQKGCKKILVLYTNFGKHRKPEKTNWVMHQYHLGQLEEEKEGELVVSKVFYQTQPRQCNWERTANDNTILEGNRSQEVMANVFRSGDIGGIKSLYPANSPSGVAAASVVYNMNDVQQGKPDQFLLARTSFDEGISDSGKGSESSHCTPHSCDEHEEHEQDQKKKNDDTVQGFGRNDVSSLMPFNNNNSNTNVEHKASLHPHIYQVSLAALDDKFQATRHQKPPRRSSLEDMLIDTTPELKEETAAAAAFTNSQDTETWFKCSSFWNESDS</sequence>
<protein>
    <recommendedName>
        <fullName evidence="8">NAC domain-containing protein</fullName>
    </recommendedName>
</protein>
<keyword evidence="2" id="KW-0805">Transcription regulation</keyword>
<dbReference type="PROSITE" id="PS51005">
    <property type="entry name" value="NAC"/>
    <property type="match status" value="1"/>
</dbReference>
<dbReference type="GO" id="GO:0045893">
    <property type="term" value="P:positive regulation of DNA-templated transcription"/>
    <property type="evidence" value="ECO:0007669"/>
    <property type="project" value="UniProtKB-ARBA"/>
</dbReference>
<dbReference type="InterPro" id="IPR036093">
    <property type="entry name" value="NAC_dom_sf"/>
</dbReference>
<evidence type="ECO:0000256" key="1">
    <source>
        <dbReference type="ARBA" id="ARBA00004123"/>
    </source>
</evidence>
<feature type="region of interest" description="Disordered" evidence="7">
    <location>
        <begin position="1"/>
        <end position="24"/>
    </location>
</feature>
<evidence type="ECO:0000256" key="2">
    <source>
        <dbReference type="ARBA" id="ARBA00023015"/>
    </source>
</evidence>
<organism evidence="9 10">
    <name type="scientific">Taxus chinensis</name>
    <name type="common">Chinese yew</name>
    <name type="synonym">Taxus wallichiana var. chinensis</name>
    <dbReference type="NCBI Taxonomy" id="29808"/>
    <lineage>
        <taxon>Eukaryota</taxon>
        <taxon>Viridiplantae</taxon>
        <taxon>Streptophyta</taxon>
        <taxon>Embryophyta</taxon>
        <taxon>Tracheophyta</taxon>
        <taxon>Spermatophyta</taxon>
        <taxon>Pinopsida</taxon>
        <taxon>Pinidae</taxon>
        <taxon>Conifers II</taxon>
        <taxon>Cupressales</taxon>
        <taxon>Taxaceae</taxon>
        <taxon>Taxus</taxon>
    </lineage>
</organism>
<evidence type="ECO:0000256" key="7">
    <source>
        <dbReference type="SAM" id="MobiDB-lite"/>
    </source>
</evidence>
<evidence type="ECO:0000313" key="10">
    <source>
        <dbReference type="Proteomes" id="UP000824469"/>
    </source>
</evidence>
<dbReference type="Gene3D" id="2.170.150.80">
    <property type="entry name" value="NAC domain"/>
    <property type="match status" value="1"/>
</dbReference>
<dbReference type="PANTHER" id="PTHR31079:SF31">
    <property type="entry name" value="NAC DOMAIN-CONTAINING PROTEIN 75"/>
    <property type="match status" value="1"/>
</dbReference>
<dbReference type="GO" id="GO:0000976">
    <property type="term" value="F:transcription cis-regulatory region binding"/>
    <property type="evidence" value="ECO:0007669"/>
    <property type="project" value="TreeGrafter"/>
</dbReference>
<feature type="region of interest" description="Disordered" evidence="7">
    <location>
        <begin position="319"/>
        <end position="377"/>
    </location>
</feature>
<dbReference type="FunFam" id="2.170.150.80:FF:000001">
    <property type="entry name" value="NAC domain-containing protein 73"/>
    <property type="match status" value="1"/>
</dbReference>
<dbReference type="InterPro" id="IPR003441">
    <property type="entry name" value="NAC-dom"/>
</dbReference>
<dbReference type="SUPFAM" id="SSF101941">
    <property type="entry name" value="NAC domain"/>
    <property type="match status" value="1"/>
</dbReference>
<dbReference type="GO" id="GO:0005634">
    <property type="term" value="C:nucleus"/>
    <property type="evidence" value="ECO:0007669"/>
    <property type="project" value="UniProtKB-SubCell"/>
</dbReference>
<dbReference type="Pfam" id="PF02365">
    <property type="entry name" value="NAM"/>
    <property type="match status" value="1"/>
</dbReference>
<evidence type="ECO:0000256" key="5">
    <source>
        <dbReference type="ARBA" id="ARBA00023163"/>
    </source>
</evidence>
<keyword evidence="10" id="KW-1185">Reference proteome</keyword>
<dbReference type="EMBL" id="JAHRHJ020000009">
    <property type="protein sequence ID" value="KAH9301288.1"/>
    <property type="molecule type" value="Genomic_DNA"/>
</dbReference>
<dbReference type="GO" id="GO:0003700">
    <property type="term" value="F:DNA-binding transcription factor activity"/>
    <property type="evidence" value="ECO:0007669"/>
    <property type="project" value="InterPro"/>
</dbReference>
<comment type="subcellular location">
    <subcellularLocation>
        <location evidence="1">Nucleus</location>
    </subcellularLocation>
</comment>
<dbReference type="PANTHER" id="PTHR31079">
    <property type="entry name" value="NAC DOMAIN-CONTAINING PROTEIN 73"/>
    <property type="match status" value="1"/>
</dbReference>
<dbReference type="Proteomes" id="UP000824469">
    <property type="component" value="Unassembled WGS sequence"/>
</dbReference>